<dbReference type="PANTHER" id="PTHR43798:SF33">
    <property type="entry name" value="HYDROLASE, PUTATIVE (AFU_ORTHOLOGUE AFUA_2G14860)-RELATED"/>
    <property type="match status" value="1"/>
</dbReference>
<accession>A0A9P3GQA6</accession>
<evidence type="ECO:0000313" key="2">
    <source>
        <dbReference type="EMBL" id="GJE99201.1"/>
    </source>
</evidence>
<keyword evidence="3" id="KW-1185">Reference proteome</keyword>
<dbReference type="PANTHER" id="PTHR43798">
    <property type="entry name" value="MONOACYLGLYCEROL LIPASE"/>
    <property type="match status" value="1"/>
</dbReference>
<name>A0A9P3GQA6_9APHY</name>
<sequence length="286" mass="30951">MHITEKLVVSADGTTLYAQAAGDPTKPALVCIHGFAGTSFAFQKQLADAHLLQHAYVIAYDLRGNGRSDKPEAPASYAGECCAADFQAVCTAFAVTRPFLLGWSLGALLVLDVLAHLPPHTLRGAVFSGGPVPTRALHATYMSDWLAATLGPLLSADAATAARAAVAFVDGCFARPREAASYAERARWLGEIVLAPPATRVVYEAQTRARDDGAYLERMRAVPLLVLQGTLDVMVDPPRMKVKLDEVFAGKKDYEFVWLEGVGHCPAWEAPKEHDEAVVRFIRRYS</sequence>
<dbReference type="OrthoDB" id="408373at2759"/>
<dbReference type="Gene3D" id="3.40.50.1820">
    <property type="entry name" value="alpha/beta hydrolase"/>
    <property type="match status" value="1"/>
</dbReference>
<evidence type="ECO:0000259" key="1">
    <source>
        <dbReference type="Pfam" id="PF00561"/>
    </source>
</evidence>
<dbReference type="InterPro" id="IPR029058">
    <property type="entry name" value="AB_hydrolase_fold"/>
</dbReference>
<dbReference type="InterPro" id="IPR000639">
    <property type="entry name" value="Epox_hydrolase-like"/>
</dbReference>
<keyword evidence="2" id="KW-0378">Hydrolase</keyword>
<proteinExistence type="predicted"/>
<dbReference type="PRINTS" id="PR00412">
    <property type="entry name" value="EPOXHYDRLASE"/>
</dbReference>
<dbReference type="Proteomes" id="UP000703269">
    <property type="component" value="Unassembled WGS sequence"/>
</dbReference>
<comment type="caution">
    <text evidence="2">The sequence shown here is derived from an EMBL/GenBank/DDBJ whole genome shotgun (WGS) entry which is preliminary data.</text>
</comment>
<dbReference type="EMBL" id="BPQB01000103">
    <property type="protein sequence ID" value="GJE99201.1"/>
    <property type="molecule type" value="Genomic_DNA"/>
</dbReference>
<dbReference type="Pfam" id="PF00561">
    <property type="entry name" value="Abhydrolase_1"/>
    <property type="match status" value="1"/>
</dbReference>
<protein>
    <submittedName>
        <fullName evidence="2">Alpha/beta hydrolase</fullName>
    </submittedName>
</protein>
<dbReference type="GO" id="GO:0016787">
    <property type="term" value="F:hydrolase activity"/>
    <property type="evidence" value="ECO:0007669"/>
    <property type="project" value="UniProtKB-KW"/>
</dbReference>
<evidence type="ECO:0000313" key="3">
    <source>
        <dbReference type="Proteomes" id="UP000703269"/>
    </source>
</evidence>
<dbReference type="GO" id="GO:0016020">
    <property type="term" value="C:membrane"/>
    <property type="evidence" value="ECO:0007669"/>
    <property type="project" value="TreeGrafter"/>
</dbReference>
<gene>
    <name evidence="2" type="ORF">PsYK624_154500</name>
</gene>
<dbReference type="InterPro" id="IPR050266">
    <property type="entry name" value="AB_hydrolase_sf"/>
</dbReference>
<feature type="domain" description="AB hydrolase-1" evidence="1">
    <location>
        <begin position="27"/>
        <end position="271"/>
    </location>
</feature>
<reference evidence="2 3" key="1">
    <citation type="submission" date="2021-08" db="EMBL/GenBank/DDBJ databases">
        <title>Draft Genome Sequence of Phanerochaete sordida strain YK-624.</title>
        <authorList>
            <person name="Mori T."/>
            <person name="Dohra H."/>
            <person name="Suzuki T."/>
            <person name="Kawagishi H."/>
            <person name="Hirai H."/>
        </authorList>
    </citation>
    <scope>NUCLEOTIDE SEQUENCE [LARGE SCALE GENOMIC DNA]</scope>
    <source>
        <strain evidence="2 3">YK-624</strain>
    </source>
</reference>
<dbReference type="InterPro" id="IPR000073">
    <property type="entry name" value="AB_hydrolase_1"/>
</dbReference>
<organism evidence="2 3">
    <name type="scientific">Phanerochaete sordida</name>
    <dbReference type="NCBI Taxonomy" id="48140"/>
    <lineage>
        <taxon>Eukaryota</taxon>
        <taxon>Fungi</taxon>
        <taxon>Dikarya</taxon>
        <taxon>Basidiomycota</taxon>
        <taxon>Agaricomycotina</taxon>
        <taxon>Agaricomycetes</taxon>
        <taxon>Polyporales</taxon>
        <taxon>Phanerochaetaceae</taxon>
        <taxon>Phanerochaete</taxon>
    </lineage>
</organism>
<dbReference type="SUPFAM" id="SSF53474">
    <property type="entry name" value="alpha/beta-Hydrolases"/>
    <property type="match status" value="1"/>
</dbReference>
<dbReference type="AlphaFoldDB" id="A0A9P3GQA6"/>